<gene>
    <name evidence="4" type="ORF">A2893_06405</name>
</gene>
<dbReference type="PROSITE" id="PS00175">
    <property type="entry name" value="PG_MUTASE"/>
    <property type="match status" value="1"/>
</dbReference>
<dbReference type="InterPro" id="IPR001345">
    <property type="entry name" value="PG/BPGM_mutase_AS"/>
</dbReference>
<evidence type="ECO:0000313" key="4">
    <source>
        <dbReference type="EMBL" id="OGM64629.1"/>
    </source>
</evidence>
<dbReference type="InterPro" id="IPR051695">
    <property type="entry name" value="Phosphoglycerate_Mutase"/>
</dbReference>
<name>A0A1F8BLS8_9BACT</name>
<dbReference type="Pfam" id="PF00300">
    <property type="entry name" value="His_Phos_1"/>
    <property type="match status" value="1"/>
</dbReference>
<accession>A0A1F8BLS8</accession>
<evidence type="ECO:0008006" key="6">
    <source>
        <dbReference type="Google" id="ProtNLM"/>
    </source>
</evidence>
<dbReference type="PANTHER" id="PTHR46517">
    <property type="entry name" value="FRUCTOSE-2,6-BISPHOSPHATASE TIGAR"/>
    <property type="match status" value="1"/>
</dbReference>
<dbReference type="SUPFAM" id="SSF53254">
    <property type="entry name" value="Phosphoglycerate mutase-like"/>
    <property type="match status" value="1"/>
</dbReference>
<dbReference type="GO" id="GO:0005829">
    <property type="term" value="C:cytosol"/>
    <property type="evidence" value="ECO:0007669"/>
    <property type="project" value="TreeGrafter"/>
</dbReference>
<evidence type="ECO:0000313" key="5">
    <source>
        <dbReference type="Proteomes" id="UP000176725"/>
    </source>
</evidence>
<feature type="active site" description="Proton donor/acceptor" evidence="2">
    <location>
        <position position="85"/>
    </location>
</feature>
<dbReference type="CDD" id="cd07067">
    <property type="entry name" value="HP_PGM_like"/>
    <property type="match status" value="1"/>
</dbReference>
<organism evidence="4 5">
    <name type="scientific">Candidatus Woesebacteria bacterium RIFCSPLOWO2_01_FULL_39_25</name>
    <dbReference type="NCBI Taxonomy" id="1802521"/>
    <lineage>
        <taxon>Bacteria</taxon>
        <taxon>Candidatus Woeseibacteriota</taxon>
    </lineage>
</organism>
<feature type="binding site" evidence="3">
    <location>
        <position position="60"/>
    </location>
    <ligand>
        <name>substrate</name>
    </ligand>
</feature>
<evidence type="ECO:0000256" key="1">
    <source>
        <dbReference type="ARBA" id="ARBA00022801"/>
    </source>
</evidence>
<dbReference type="InterPro" id="IPR029033">
    <property type="entry name" value="His_PPase_superfam"/>
</dbReference>
<evidence type="ECO:0000256" key="2">
    <source>
        <dbReference type="PIRSR" id="PIRSR613078-1"/>
    </source>
</evidence>
<dbReference type="GO" id="GO:0045820">
    <property type="term" value="P:negative regulation of glycolytic process"/>
    <property type="evidence" value="ECO:0007669"/>
    <property type="project" value="TreeGrafter"/>
</dbReference>
<reference evidence="4 5" key="1">
    <citation type="journal article" date="2016" name="Nat. Commun.">
        <title>Thousands of microbial genomes shed light on interconnected biogeochemical processes in an aquifer system.</title>
        <authorList>
            <person name="Anantharaman K."/>
            <person name="Brown C.T."/>
            <person name="Hug L.A."/>
            <person name="Sharon I."/>
            <person name="Castelle C.J."/>
            <person name="Probst A.J."/>
            <person name="Thomas B.C."/>
            <person name="Singh A."/>
            <person name="Wilkins M.J."/>
            <person name="Karaoz U."/>
            <person name="Brodie E.L."/>
            <person name="Williams K.H."/>
            <person name="Hubbard S.S."/>
            <person name="Banfield J.F."/>
        </authorList>
    </citation>
    <scope>NUCLEOTIDE SEQUENCE [LARGE SCALE GENOMIC DNA]</scope>
</reference>
<keyword evidence="1" id="KW-0378">Hydrolase</keyword>
<dbReference type="PANTHER" id="PTHR46517:SF1">
    <property type="entry name" value="FRUCTOSE-2,6-BISPHOSPHATASE TIGAR"/>
    <property type="match status" value="1"/>
</dbReference>
<dbReference type="InterPro" id="IPR013078">
    <property type="entry name" value="His_Pase_superF_clade-1"/>
</dbReference>
<protein>
    <recommendedName>
        <fullName evidence="6">Phosphoglycerate mutase</fullName>
    </recommendedName>
</protein>
<dbReference type="PIRSF" id="PIRSF000709">
    <property type="entry name" value="6PFK_2-Ptase"/>
    <property type="match status" value="1"/>
</dbReference>
<dbReference type="GO" id="GO:0004331">
    <property type="term" value="F:fructose-2,6-bisphosphate 2-phosphatase activity"/>
    <property type="evidence" value="ECO:0007669"/>
    <property type="project" value="TreeGrafter"/>
</dbReference>
<dbReference type="Proteomes" id="UP000176725">
    <property type="component" value="Unassembled WGS sequence"/>
</dbReference>
<dbReference type="GO" id="GO:0043456">
    <property type="term" value="P:regulation of pentose-phosphate shunt"/>
    <property type="evidence" value="ECO:0007669"/>
    <property type="project" value="TreeGrafter"/>
</dbReference>
<proteinExistence type="predicted"/>
<dbReference type="EMBL" id="MGHH01000008">
    <property type="protein sequence ID" value="OGM64629.1"/>
    <property type="molecule type" value="Genomic_DNA"/>
</dbReference>
<feature type="active site" description="Tele-phosphohistidine intermediate" evidence="2">
    <location>
        <position position="9"/>
    </location>
</feature>
<comment type="caution">
    <text evidence="4">The sequence shown here is derived from an EMBL/GenBank/DDBJ whole genome shotgun (WGS) entry which is preliminary data.</text>
</comment>
<feature type="binding site" evidence="3">
    <location>
        <begin position="8"/>
        <end position="15"/>
    </location>
    <ligand>
        <name>substrate</name>
    </ligand>
</feature>
<sequence length="205" mass="23551">MLKIYLARHGQDEDNAKGLLNGRRDKSLTELGMAQAKELAEKIKSKDIHFDIIYTSPLKRTKQTAKIIAEVLNSERPITLKELLERDFGIMAGEPHTKIIEMCSPNILETEKITYFLSPKGAETFPQLIKRAEKMLNKLERLHKDGNVLLVTHGDFGKMIYATYYKLSWKDVLKQFHFGNSDLLLLSKNSLASRSHIFKIKQHNL</sequence>
<dbReference type="Gene3D" id="3.40.50.1240">
    <property type="entry name" value="Phosphoglycerate mutase-like"/>
    <property type="match status" value="1"/>
</dbReference>
<evidence type="ECO:0000256" key="3">
    <source>
        <dbReference type="PIRSR" id="PIRSR613078-2"/>
    </source>
</evidence>
<dbReference type="STRING" id="1802521.A2893_06405"/>
<dbReference type="AlphaFoldDB" id="A0A1F8BLS8"/>
<dbReference type="SMART" id="SM00855">
    <property type="entry name" value="PGAM"/>
    <property type="match status" value="1"/>
</dbReference>